<dbReference type="SUPFAM" id="SSF54285">
    <property type="entry name" value="MoaD/ThiS"/>
    <property type="match status" value="1"/>
</dbReference>
<organism evidence="1 2">
    <name type="scientific">Rhodanobacter thiooxydans</name>
    <dbReference type="NCBI Taxonomy" id="416169"/>
    <lineage>
        <taxon>Bacteria</taxon>
        <taxon>Pseudomonadati</taxon>
        <taxon>Pseudomonadota</taxon>
        <taxon>Gammaproteobacteria</taxon>
        <taxon>Lysobacterales</taxon>
        <taxon>Rhodanobacteraceae</taxon>
        <taxon>Rhodanobacter</taxon>
    </lineage>
</organism>
<dbReference type="EMBL" id="LVJS01000003">
    <property type="protein sequence ID" value="KZC25356.1"/>
    <property type="molecule type" value="Genomic_DNA"/>
</dbReference>
<dbReference type="Gene3D" id="3.10.20.30">
    <property type="match status" value="1"/>
</dbReference>
<dbReference type="AlphaFoldDB" id="A0A154QNM6"/>
<dbReference type="eggNOG" id="COG1977">
    <property type="taxonomic scope" value="Bacteria"/>
</dbReference>
<dbReference type="Proteomes" id="UP000076131">
    <property type="component" value="Unassembled WGS sequence"/>
</dbReference>
<evidence type="ECO:0000313" key="2">
    <source>
        <dbReference type="Proteomes" id="UP000076131"/>
    </source>
</evidence>
<dbReference type="STRING" id="416169.RHOFW104T7_03955"/>
<proteinExistence type="predicted"/>
<name>A0A154QNM6_9GAMM</name>
<gene>
    <name evidence="1" type="ORF">RHOFW104T7_03955</name>
</gene>
<dbReference type="InterPro" id="IPR012675">
    <property type="entry name" value="Beta-grasp_dom_sf"/>
</dbReference>
<evidence type="ECO:0000313" key="1">
    <source>
        <dbReference type="EMBL" id="KZC25356.1"/>
    </source>
</evidence>
<dbReference type="RefSeq" id="WP_008433295.1">
    <property type="nucleotide sequence ID" value="NZ_LVJS01000003.1"/>
</dbReference>
<sequence>MKVEVSLFGAFRDHEPGAAVTLEVPAGARVADLRSALAAYGRAHWPGFREGLLLRSAFASQTCVLGEQEALPESGPVVVLPPVGGG</sequence>
<keyword evidence="2" id="KW-1185">Reference proteome</keyword>
<accession>A0A154QNM6</accession>
<dbReference type="InterPro" id="IPR016155">
    <property type="entry name" value="Mopterin_synth/thiamin_S_b"/>
</dbReference>
<protein>
    <submittedName>
        <fullName evidence="1">Thiamine biosynthesis protein ThiS</fullName>
    </submittedName>
</protein>
<reference evidence="1 2" key="1">
    <citation type="journal article" date="2016" name="MBio">
        <title>Lateral Gene Transfer in a Heavy Metal-Contaminated-Groundwater Microbial Community.</title>
        <authorList>
            <person name="Hemme C.L."/>
            <person name="Green S.J."/>
            <person name="Rishishwar L."/>
            <person name="Prakash O."/>
            <person name="Pettenato A."/>
            <person name="Chakraborty R."/>
            <person name="Deutschbauer A.M."/>
            <person name="Van Nostrand J.D."/>
            <person name="Wu L."/>
            <person name="He Z."/>
            <person name="Jordan I.K."/>
            <person name="Hazen T.C."/>
            <person name="Arkin A.P."/>
            <person name="Kostka J.E."/>
            <person name="Zhou J."/>
        </authorList>
    </citation>
    <scope>NUCLEOTIDE SEQUENCE [LARGE SCALE GENOMIC DNA]</scope>
    <source>
        <strain evidence="1 2">FW104-T7</strain>
    </source>
</reference>
<comment type="caution">
    <text evidence="1">The sequence shown here is derived from an EMBL/GenBank/DDBJ whole genome shotgun (WGS) entry which is preliminary data.</text>
</comment>